<proteinExistence type="predicted"/>
<evidence type="ECO:0000256" key="1">
    <source>
        <dbReference type="SAM" id="MobiDB-lite"/>
    </source>
</evidence>
<sequence>MAPFHKALGFFLPLRDGEKRYVERGHEVFFHDGPLPASPSASKLSSIVRLEKDFVPNAQSAKHEPHIYHERESVGKGKFIGKA</sequence>
<accession>A0A645ASK5</accession>
<dbReference type="EMBL" id="VSSQ01015486">
    <property type="protein sequence ID" value="MPM55886.1"/>
    <property type="molecule type" value="Genomic_DNA"/>
</dbReference>
<evidence type="ECO:0000313" key="2">
    <source>
        <dbReference type="EMBL" id="MPM55886.1"/>
    </source>
</evidence>
<feature type="region of interest" description="Disordered" evidence="1">
    <location>
        <begin position="60"/>
        <end position="83"/>
    </location>
</feature>
<name>A0A645ASK5_9ZZZZ</name>
<reference evidence="2" key="1">
    <citation type="submission" date="2019-08" db="EMBL/GenBank/DDBJ databases">
        <authorList>
            <person name="Kucharzyk K."/>
            <person name="Murdoch R.W."/>
            <person name="Higgins S."/>
            <person name="Loffler F."/>
        </authorList>
    </citation>
    <scope>NUCLEOTIDE SEQUENCE</scope>
</reference>
<gene>
    <name evidence="2" type="ORF">SDC9_102684</name>
</gene>
<feature type="compositionally biased region" description="Basic and acidic residues" evidence="1">
    <location>
        <begin position="61"/>
        <end position="75"/>
    </location>
</feature>
<organism evidence="2">
    <name type="scientific">bioreactor metagenome</name>
    <dbReference type="NCBI Taxonomy" id="1076179"/>
    <lineage>
        <taxon>unclassified sequences</taxon>
        <taxon>metagenomes</taxon>
        <taxon>ecological metagenomes</taxon>
    </lineage>
</organism>
<comment type="caution">
    <text evidence="2">The sequence shown here is derived from an EMBL/GenBank/DDBJ whole genome shotgun (WGS) entry which is preliminary data.</text>
</comment>
<dbReference type="AlphaFoldDB" id="A0A645ASK5"/>
<protein>
    <submittedName>
        <fullName evidence="2">Uncharacterized protein</fullName>
    </submittedName>
</protein>